<feature type="region of interest" description="Disordered" evidence="1">
    <location>
        <begin position="1297"/>
        <end position="1387"/>
    </location>
</feature>
<feature type="compositionally biased region" description="Low complexity" evidence="1">
    <location>
        <begin position="1679"/>
        <end position="1697"/>
    </location>
</feature>
<dbReference type="OrthoDB" id="10666933at2759"/>
<reference evidence="3 4" key="1">
    <citation type="submission" date="2015-07" db="EMBL/GenBank/DDBJ databases">
        <title>High-quality genome of monoxenous trypanosomatid Leptomonas pyrrhocoris.</title>
        <authorList>
            <person name="Flegontov P."/>
            <person name="Butenko A."/>
            <person name="Firsov S."/>
            <person name="Vlcek C."/>
            <person name="Logacheva M.D."/>
            <person name="Field M."/>
            <person name="Filatov D."/>
            <person name="Flegontova O."/>
            <person name="Gerasimov E."/>
            <person name="Jackson A.P."/>
            <person name="Kelly S."/>
            <person name="Opperdoes F."/>
            <person name="O'Reilly A."/>
            <person name="Votypka J."/>
            <person name="Yurchenko V."/>
            <person name="Lukes J."/>
        </authorList>
    </citation>
    <scope>NUCLEOTIDE SEQUENCE [LARGE SCALE GENOMIC DNA]</scope>
    <source>
        <strain evidence="3">H10</strain>
    </source>
</reference>
<feature type="compositionally biased region" description="Polar residues" evidence="1">
    <location>
        <begin position="861"/>
        <end position="885"/>
    </location>
</feature>
<feature type="compositionally biased region" description="Basic and acidic residues" evidence="1">
    <location>
        <begin position="898"/>
        <end position="908"/>
    </location>
</feature>
<accession>A0A0M9G038</accession>
<dbReference type="GeneID" id="26905592"/>
<dbReference type="EMBL" id="LGTL01000010">
    <property type="protein sequence ID" value="KPA79469.1"/>
    <property type="molecule type" value="Genomic_DNA"/>
</dbReference>
<feature type="region of interest" description="Disordered" evidence="1">
    <location>
        <begin position="2099"/>
        <end position="2136"/>
    </location>
</feature>
<evidence type="ECO:0000259" key="2">
    <source>
        <dbReference type="PROSITE" id="PS51823"/>
    </source>
</evidence>
<feature type="compositionally biased region" description="Polar residues" evidence="1">
    <location>
        <begin position="1420"/>
        <end position="1429"/>
    </location>
</feature>
<feature type="region of interest" description="Disordered" evidence="1">
    <location>
        <begin position="1404"/>
        <end position="1453"/>
    </location>
</feature>
<feature type="region of interest" description="Disordered" evidence="1">
    <location>
        <begin position="1088"/>
        <end position="1120"/>
    </location>
</feature>
<feature type="compositionally biased region" description="Acidic residues" evidence="1">
    <location>
        <begin position="1656"/>
        <end position="1673"/>
    </location>
</feature>
<feature type="compositionally biased region" description="Low complexity" evidence="1">
    <location>
        <begin position="1490"/>
        <end position="1507"/>
    </location>
</feature>
<feature type="region of interest" description="Disordered" evidence="1">
    <location>
        <begin position="831"/>
        <end position="1006"/>
    </location>
</feature>
<feature type="domain" description="Clu" evidence="2">
    <location>
        <begin position="223"/>
        <end position="560"/>
    </location>
</feature>
<dbReference type="PROSITE" id="PS51823">
    <property type="entry name" value="CLU"/>
    <property type="match status" value="1"/>
</dbReference>
<dbReference type="InterPro" id="IPR025697">
    <property type="entry name" value="CLU_dom"/>
</dbReference>
<feature type="region of interest" description="Disordered" evidence="1">
    <location>
        <begin position="1026"/>
        <end position="1075"/>
    </location>
</feature>
<feature type="compositionally biased region" description="Low complexity" evidence="1">
    <location>
        <begin position="1869"/>
        <end position="1880"/>
    </location>
</feature>
<feature type="compositionally biased region" description="Acidic residues" evidence="1">
    <location>
        <begin position="669"/>
        <end position="681"/>
    </location>
</feature>
<dbReference type="Proteomes" id="UP000037923">
    <property type="component" value="Unassembled WGS sequence"/>
</dbReference>
<evidence type="ECO:0000313" key="4">
    <source>
        <dbReference type="Proteomes" id="UP000037923"/>
    </source>
</evidence>
<keyword evidence="4" id="KW-1185">Reference proteome</keyword>
<feature type="compositionally biased region" description="Low complexity" evidence="1">
    <location>
        <begin position="1370"/>
        <end position="1387"/>
    </location>
</feature>
<comment type="caution">
    <text evidence="3">The sequence shown here is derived from an EMBL/GenBank/DDBJ whole genome shotgun (WGS) entry which is preliminary data.</text>
</comment>
<organism evidence="3 4">
    <name type="scientific">Leptomonas pyrrhocoris</name>
    <name type="common">Firebug parasite</name>
    <dbReference type="NCBI Taxonomy" id="157538"/>
    <lineage>
        <taxon>Eukaryota</taxon>
        <taxon>Discoba</taxon>
        <taxon>Euglenozoa</taxon>
        <taxon>Kinetoplastea</taxon>
        <taxon>Metakinetoplastina</taxon>
        <taxon>Trypanosomatida</taxon>
        <taxon>Trypanosomatidae</taxon>
        <taxon>Leishmaniinae</taxon>
        <taxon>Leptomonas</taxon>
    </lineage>
</organism>
<feature type="compositionally biased region" description="Low complexity" evidence="1">
    <location>
        <begin position="1628"/>
        <end position="1638"/>
    </location>
</feature>
<dbReference type="RefSeq" id="XP_015657908.1">
    <property type="nucleotide sequence ID" value="XM_015803266.1"/>
</dbReference>
<gene>
    <name evidence="3" type="ORF">ABB37_05302</name>
</gene>
<feature type="region of interest" description="Disordered" evidence="1">
    <location>
        <begin position="661"/>
        <end position="720"/>
    </location>
</feature>
<sequence>MSASPLYYGSPSEEVGNLDEGTGRDGAGLPRGSGGEGTAFSHQQRFKDPQANRRRHRDPLQHDDDRHTIDKDDNGKDRPPRPSHGSSGVCRYFAPPNLDNGGGSFFGWHQPTSSTRQAHIRTAASRRFGAELPYTPFARHRSSRDRGGGGRGGSGSTGAGNYARFSSHFVSSAMGIAQLGSTGPLSSHLLDWRVPSLSAEQELLQQVFATAYTDACYRCLISHDAATSFAPNETLQLVVDQWRAEAFDESQDTLQRVVEQYHHDLLQVVKAVVDAEDAALAALAGEMAGTEENPVDVSMSASMSGATPINLSASASTDTSLYQAFMTVGQANIPASIDCPVAQKSVLHYAMPALGRVLVHQGFFFCFWYSSTGEKIGQLEQRACRWVLEAHVSHVHVPLCYHFRYKGRGATAMSLAPLGDNLTTVTEQNPEVAAMAQQLASVFSLLPYGSSPGQVDASTAAAASAGPSCNTGATAAAAAAASAAGETVHPYATSFASPTRDRHESLSYASVASLSAASVDGEVVPDIHFLPRSVQVHFAQDGRYYFVRNSQWFSPWLNSRQSCDAAVQRLCYVNPRLLAVCGVQVSCRACQRDAFMTENRVALEFMRHEVDVGIPRLLHEERSCFVQRMLRRRRRAAAQRLQAQRAAHAVEAAVAVQHTTRVRVGTAETETEEEEEEEEEMPSMLVNSGAGRASHATSSDSDWTEEDEEEEDLDDDNDAVEVSDRYGVARQGGALPTALLPFTTTSVLRRFSARGYPKSLLGVLLLALLQYPAAPLHMVREVKREILFRGLKAFIRTRSYEARFGVEQLLGRLPHERVNEDDIIAAFMDASGSGSDVEDEGAEEAVEAPISPDTPTHHETPNTNGTRYPVASGTTHRSSSGNTTVVRGRDGSGTQRQPVERDDHDHHQRSNHNTRSLGDNVAELGEDLPPRQPAALNPLRPVPEMSLRSRDDVDHAQGNPFRPSFTQRWQQSAESWRRSHPINSTPATNTAAAAMSGDGGNAVNSGSTRQSLWGRLRSRLSDLRPSWFGGERRLPEDSLEASAVSPDAGNALAAETSAGHVCSQRAPSQQGSAAQGVGIQNPLAALHANASSHVSTSSSSKSGGARAPRRPAPRSALSSSRSCEAATTNFFSTWTDFGVTTERVLTAFMQYDGTAHPSHVFCDSTRRLYEVWELREKAETRVANAGEAASSHKDEPHRATAAQQKALEASLWSSADILNRMYVEQILPFIYRKFRLPLRRVSVLHDPLNEEDRASVYVRLLDALGVSIENGEVQRAVPVVMDFAPVCVAVPVAAGTGFDGSPDPHTSSDARRPSSPSPSNRSNDRTRNPLQRHGASASPSNGAPAATSRVDDGEEEGKLTAVLSSNNNDGGKSARSRAGMSASSSAKCNSVAGHHVVDSAHGSLHAANSGAPKNGGGTPEESSLSTRSRAAQAAHVSDSSRCANHDSTPISGSAHIPARELHYRLPGWIVWRAKALVHNFLDSRGDFPPRRNSSAAPAAARSNNVDVDGGGNGRRTMRHTIASSSSASFSARHGCDVEVKVGSAQVAGLVPLLRLLYNAPRTAFAADPHRPPLPPWPHVAARLLAQLRAVSVTPHLLWEALEHYELVDLRTLLREVRADGRLSLMRPLSAASPTSSVSPPSPSFHGLAGGNGSSSNEDDDGDAEENGVDDEERPSEPHSASSTATTVSSSSTPTVPAMPDNALHAPCCSLALALILRRRTLRSTSDRAILIQVLRRYVAAIRAFPALLCFLAPLHGRDERAAAPPTMWMTGSLPEDRQENSLQELAGKERGGMRECGAAQTAGVEAEAVYTAVLSTLQEVLLNADLLLAHFGNPFGAQYRQYTADLVGYLEYTMNSFAETTTAAAARTNALSNSSNSRSTGMAAAAAHPRPSRVSPSVHETERGGDARWSPRSDDVRLRQHGLREELDATLQHIWKQLLTYCKPDSMSARDALQQAVALFRMQESGVAFRNGSPRRVLAVHDGVHGGSSSYGNNEGGAAGTHFLYSRDPEIESALQRACDVFLMTDGPNDAVTMRAYCNFALYWYSVGCEAEWREWLQRLRRLWREGGPEDIRQLLMTTSTVNSFGVGVGGASLRTSVQGIHGGEGPQGGAASRLTDQMPKSAAGGRDRDKATSPIPFLQRVCGD</sequence>
<proteinExistence type="predicted"/>
<evidence type="ECO:0000313" key="3">
    <source>
        <dbReference type="EMBL" id="KPA79469.1"/>
    </source>
</evidence>
<feature type="compositionally biased region" description="Polar residues" evidence="1">
    <location>
        <begin position="964"/>
        <end position="974"/>
    </location>
</feature>
<name>A0A0M9G038_LEPPY</name>
<feature type="region of interest" description="Disordered" evidence="1">
    <location>
        <begin position="1628"/>
        <end position="1698"/>
    </location>
</feature>
<feature type="compositionally biased region" description="Low complexity" evidence="1">
    <location>
        <begin position="1334"/>
        <end position="1348"/>
    </location>
</feature>
<feature type="region of interest" description="Disordered" evidence="1">
    <location>
        <begin position="134"/>
        <end position="158"/>
    </location>
</feature>
<feature type="compositionally biased region" description="Basic and acidic residues" evidence="1">
    <location>
        <begin position="58"/>
        <end position="80"/>
    </location>
</feature>
<dbReference type="VEuPathDB" id="TriTrypDB:LpyrH10_10_0710"/>
<feature type="compositionally biased region" description="Acidic residues" evidence="1">
    <location>
        <begin position="836"/>
        <end position="846"/>
    </location>
</feature>
<feature type="region of interest" description="Disordered" evidence="1">
    <location>
        <begin position="1"/>
        <end position="94"/>
    </location>
</feature>
<feature type="compositionally biased region" description="Acidic residues" evidence="1">
    <location>
        <begin position="702"/>
        <end position="720"/>
    </location>
</feature>
<feature type="compositionally biased region" description="Low complexity" evidence="1">
    <location>
        <begin position="985"/>
        <end position="994"/>
    </location>
</feature>
<feature type="compositionally biased region" description="Polar residues" evidence="1">
    <location>
        <begin position="1437"/>
        <end position="1451"/>
    </location>
</feature>
<feature type="region of interest" description="Disordered" evidence="1">
    <location>
        <begin position="1869"/>
        <end position="1913"/>
    </location>
</feature>
<feature type="compositionally biased region" description="Gly residues" evidence="1">
    <location>
        <begin position="149"/>
        <end position="158"/>
    </location>
</feature>
<feature type="compositionally biased region" description="Basic and acidic residues" evidence="1">
    <location>
        <begin position="1899"/>
        <end position="1913"/>
    </location>
</feature>
<feature type="compositionally biased region" description="Gly residues" evidence="1">
    <location>
        <begin position="24"/>
        <end position="37"/>
    </location>
</feature>
<evidence type="ECO:0000256" key="1">
    <source>
        <dbReference type="SAM" id="MobiDB-lite"/>
    </source>
</evidence>
<feature type="compositionally biased region" description="Low complexity" evidence="1">
    <location>
        <begin position="1091"/>
        <end position="1106"/>
    </location>
</feature>
<feature type="region of interest" description="Disordered" evidence="1">
    <location>
        <begin position="1488"/>
        <end position="1515"/>
    </location>
</feature>
<protein>
    <recommendedName>
        <fullName evidence="2">Clu domain-containing protein</fullName>
    </recommendedName>
</protein>